<name>A0AAW0WS01_CHEQU</name>
<dbReference type="PANTHER" id="PTHR15036:SF81">
    <property type="entry name" value="LAMININ SUBUNIT ALPHA-1"/>
    <property type="match status" value="1"/>
</dbReference>
<dbReference type="CDD" id="cd00110">
    <property type="entry name" value="LamG"/>
    <property type="match status" value="1"/>
</dbReference>
<dbReference type="InterPro" id="IPR013320">
    <property type="entry name" value="ConA-like_dom_sf"/>
</dbReference>
<dbReference type="Pfam" id="PF00054">
    <property type="entry name" value="Laminin_G_1"/>
    <property type="match status" value="1"/>
</dbReference>
<dbReference type="PROSITE" id="PS50025">
    <property type="entry name" value="LAM_G_DOMAIN"/>
    <property type="match status" value="1"/>
</dbReference>
<dbReference type="PANTHER" id="PTHR15036">
    <property type="entry name" value="PIKACHURIN-LIKE PROTEIN"/>
    <property type="match status" value="1"/>
</dbReference>
<gene>
    <name evidence="3" type="ORF">OTU49_008113</name>
</gene>
<comment type="caution">
    <text evidence="3">The sequence shown here is derived from an EMBL/GenBank/DDBJ whole genome shotgun (WGS) entry which is preliminary data.</text>
</comment>
<protein>
    <recommendedName>
        <fullName evidence="2">Laminin G domain-containing protein</fullName>
    </recommendedName>
</protein>
<dbReference type="SUPFAM" id="SSF49899">
    <property type="entry name" value="Concanavalin A-like lectins/glucanases"/>
    <property type="match status" value="1"/>
</dbReference>
<feature type="non-terminal residue" evidence="3">
    <location>
        <position position="182"/>
    </location>
</feature>
<comment type="caution">
    <text evidence="1">Lacks conserved residue(s) required for the propagation of feature annotation.</text>
</comment>
<dbReference type="EMBL" id="JARKIK010000065">
    <property type="protein sequence ID" value="KAK8730152.1"/>
    <property type="molecule type" value="Genomic_DNA"/>
</dbReference>
<feature type="domain" description="Laminin G" evidence="2">
    <location>
        <begin position="51"/>
        <end position="182"/>
    </location>
</feature>
<dbReference type="SMART" id="SM00282">
    <property type="entry name" value="LamG"/>
    <property type="match status" value="1"/>
</dbReference>
<evidence type="ECO:0000313" key="4">
    <source>
        <dbReference type="Proteomes" id="UP001445076"/>
    </source>
</evidence>
<reference evidence="3 4" key="1">
    <citation type="journal article" date="2024" name="BMC Genomics">
        <title>Genome assembly of redclaw crayfish (Cherax quadricarinatus) provides insights into its immune adaptation and hypoxia tolerance.</title>
        <authorList>
            <person name="Liu Z."/>
            <person name="Zheng J."/>
            <person name="Li H."/>
            <person name="Fang K."/>
            <person name="Wang S."/>
            <person name="He J."/>
            <person name="Zhou D."/>
            <person name="Weng S."/>
            <person name="Chi M."/>
            <person name="Gu Z."/>
            <person name="He J."/>
            <person name="Li F."/>
            <person name="Wang M."/>
        </authorList>
    </citation>
    <scope>NUCLEOTIDE SEQUENCE [LARGE SCALE GENOMIC DNA]</scope>
    <source>
        <strain evidence="3">ZL_2023a</strain>
    </source>
</reference>
<proteinExistence type="predicted"/>
<accession>A0AAW0WS01</accession>
<evidence type="ECO:0000259" key="2">
    <source>
        <dbReference type="PROSITE" id="PS50025"/>
    </source>
</evidence>
<evidence type="ECO:0000256" key="1">
    <source>
        <dbReference type="PROSITE-ProRule" id="PRU00122"/>
    </source>
</evidence>
<dbReference type="InterPro" id="IPR001791">
    <property type="entry name" value="Laminin_G"/>
</dbReference>
<dbReference type="Proteomes" id="UP001445076">
    <property type="component" value="Unassembled WGS sequence"/>
</dbReference>
<evidence type="ECO:0000313" key="3">
    <source>
        <dbReference type="EMBL" id="KAK8730152.1"/>
    </source>
</evidence>
<keyword evidence="4" id="KW-1185">Reference proteome</keyword>
<sequence>MAGMSLDQPVHLDGSTTILYPGQLSLKSNKSGLHVPWSHPDYDYLQYDETERQLLDQDTKHDNLAHYRGHGRPHGVLEVSFRADSGTGLLLWAGRGGSGRGGGRGRTGDYLALALVDGIPQLALNLGRARKPFILTATGSVDDGSWHVVRVTRRWRRALLKVDNHRPVRGKALKGATSLHTD</sequence>
<dbReference type="InterPro" id="IPR050372">
    <property type="entry name" value="Neurexin-related_CASP"/>
</dbReference>
<organism evidence="3 4">
    <name type="scientific">Cherax quadricarinatus</name>
    <name type="common">Australian red claw crayfish</name>
    <dbReference type="NCBI Taxonomy" id="27406"/>
    <lineage>
        <taxon>Eukaryota</taxon>
        <taxon>Metazoa</taxon>
        <taxon>Ecdysozoa</taxon>
        <taxon>Arthropoda</taxon>
        <taxon>Crustacea</taxon>
        <taxon>Multicrustacea</taxon>
        <taxon>Malacostraca</taxon>
        <taxon>Eumalacostraca</taxon>
        <taxon>Eucarida</taxon>
        <taxon>Decapoda</taxon>
        <taxon>Pleocyemata</taxon>
        <taxon>Astacidea</taxon>
        <taxon>Parastacoidea</taxon>
        <taxon>Parastacidae</taxon>
        <taxon>Cherax</taxon>
    </lineage>
</organism>
<dbReference type="AlphaFoldDB" id="A0AAW0WS01"/>
<dbReference type="Gene3D" id="2.60.120.200">
    <property type="match status" value="1"/>
</dbReference>